<name>D6TUL9_KTERA</name>
<dbReference type="EMBL" id="ADVG01000003">
    <property type="protein sequence ID" value="EFH84087.1"/>
    <property type="molecule type" value="Genomic_DNA"/>
</dbReference>
<gene>
    <name evidence="1" type="ORF">Krac_5103</name>
</gene>
<evidence type="ECO:0000313" key="2">
    <source>
        <dbReference type="Proteomes" id="UP000004508"/>
    </source>
</evidence>
<comment type="caution">
    <text evidence="1">The sequence shown here is derived from an EMBL/GenBank/DDBJ whole genome shotgun (WGS) entry which is preliminary data.</text>
</comment>
<dbReference type="Proteomes" id="UP000004508">
    <property type="component" value="Unassembled WGS sequence"/>
</dbReference>
<dbReference type="AlphaFoldDB" id="D6TUL9"/>
<keyword evidence="2" id="KW-1185">Reference proteome</keyword>
<protein>
    <submittedName>
        <fullName evidence="1">Uncharacterized protein</fullName>
    </submittedName>
</protein>
<organism evidence="1 2">
    <name type="scientific">Ktedonobacter racemifer DSM 44963</name>
    <dbReference type="NCBI Taxonomy" id="485913"/>
    <lineage>
        <taxon>Bacteria</taxon>
        <taxon>Bacillati</taxon>
        <taxon>Chloroflexota</taxon>
        <taxon>Ktedonobacteria</taxon>
        <taxon>Ktedonobacterales</taxon>
        <taxon>Ktedonobacteraceae</taxon>
        <taxon>Ktedonobacter</taxon>
    </lineage>
</organism>
<dbReference type="InParanoid" id="D6TUL9"/>
<proteinExistence type="predicted"/>
<sequence length="39" mass="4246">MARKQARPPAIRQVILEPYQITCRACGAECGWGTTAIGQ</sequence>
<accession>D6TUL9</accession>
<reference evidence="1 2" key="1">
    <citation type="journal article" date="2011" name="Stand. Genomic Sci.">
        <title>Non-contiguous finished genome sequence and contextual data of the filamentous soil bacterium Ktedonobacter racemifer type strain (SOSP1-21).</title>
        <authorList>
            <person name="Chang Y.J."/>
            <person name="Land M."/>
            <person name="Hauser L."/>
            <person name="Chertkov O."/>
            <person name="Del Rio T.G."/>
            <person name="Nolan M."/>
            <person name="Copeland A."/>
            <person name="Tice H."/>
            <person name="Cheng J.F."/>
            <person name="Lucas S."/>
            <person name="Han C."/>
            <person name="Goodwin L."/>
            <person name="Pitluck S."/>
            <person name="Ivanova N."/>
            <person name="Ovchinikova G."/>
            <person name="Pati A."/>
            <person name="Chen A."/>
            <person name="Palaniappan K."/>
            <person name="Mavromatis K."/>
            <person name="Liolios K."/>
            <person name="Brettin T."/>
            <person name="Fiebig A."/>
            <person name="Rohde M."/>
            <person name="Abt B."/>
            <person name="Goker M."/>
            <person name="Detter J.C."/>
            <person name="Woyke T."/>
            <person name="Bristow J."/>
            <person name="Eisen J.A."/>
            <person name="Markowitz V."/>
            <person name="Hugenholtz P."/>
            <person name="Kyrpides N.C."/>
            <person name="Klenk H.P."/>
            <person name="Lapidus A."/>
        </authorList>
    </citation>
    <scope>NUCLEOTIDE SEQUENCE [LARGE SCALE GENOMIC DNA]</scope>
    <source>
        <strain evidence="2">DSM 44963</strain>
    </source>
</reference>
<evidence type="ECO:0000313" key="1">
    <source>
        <dbReference type="EMBL" id="EFH84087.1"/>
    </source>
</evidence>